<feature type="compositionally biased region" description="Pro residues" evidence="1">
    <location>
        <begin position="109"/>
        <end position="145"/>
    </location>
</feature>
<feature type="region of interest" description="Disordered" evidence="1">
    <location>
        <begin position="77"/>
        <end position="154"/>
    </location>
</feature>
<proteinExistence type="predicted"/>
<dbReference type="RefSeq" id="XP_005089856.2">
    <property type="nucleotide sequence ID" value="XM_005089799.3"/>
</dbReference>
<evidence type="ECO:0000313" key="3">
    <source>
        <dbReference type="RefSeq" id="XP_005089856.2"/>
    </source>
</evidence>
<feature type="compositionally biased region" description="Basic and acidic residues" evidence="1">
    <location>
        <begin position="1"/>
        <end position="15"/>
    </location>
</feature>
<sequence length="265" mass="28703">MPRILTLRDRSDAAEPRSPGSDCAKREKTSRCVCEREWRAGYDTTMASTPCCGRFLLLIVFLGPCMAAPAPQDLPVAPNGDPFAPPPNYYPPPPPPTYSYQQPQQFGGPPQPPNNFIPPPNNNYIGPPPPQPMPPQPQYFQPLPPQHGGFQQFSPPAGQSIYQPMPAAAAAAMSGPAYSTGPKEEFEADGSKGGYSGHSHAMPASMDFFGTPQTSLLDAYYKPRQGMYNGYNNYNRQSNDIFGGLLGNSPGGNLLGAFMMNELIF</sequence>
<feature type="region of interest" description="Disordered" evidence="1">
    <location>
        <begin position="1"/>
        <end position="26"/>
    </location>
</feature>
<protein>
    <submittedName>
        <fullName evidence="3">Extensin-2</fullName>
    </submittedName>
</protein>
<feature type="compositionally biased region" description="Pro residues" evidence="1">
    <location>
        <begin position="83"/>
        <end position="97"/>
    </location>
</feature>
<dbReference type="GeneID" id="101851460"/>
<reference evidence="3" key="1">
    <citation type="submission" date="2025-08" db="UniProtKB">
        <authorList>
            <consortium name="RefSeq"/>
        </authorList>
    </citation>
    <scope>IDENTIFICATION</scope>
</reference>
<accession>A0ABM0JBI4</accession>
<dbReference type="Proteomes" id="UP000694888">
    <property type="component" value="Unplaced"/>
</dbReference>
<name>A0ABM0JBI4_APLCA</name>
<gene>
    <name evidence="3" type="primary">LOC101851460</name>
</gene>
<evidence type="ECO:0000313" key="2">
    <source>
        <dbReference type="Proteomes" id="UP000694888"/>
    </source>
</evidence>
<keyword evidence="2" id="KW-1185">Reference proteome</keyword>
<feature type="compositionally biased region" description="Low complexity" evidence="1">
    <location>
        <begin position="98"/>
        <end position="108"/>
    </location>
</feature>
<organism evidence="2 3">
    <name type="scientific">Aplysia californica</name>
    <name type="common">California sea hare</name>
    <dbReference type="NCBI Taxonomy" id="6500"/>
    <lineage>
        <taxon>Eukaryota</taxon>
        <taxon>Metazoa</taxon>
        <taxon>Spiralia</taxon>
        <taxon>Lophotrochozoa</taxon>
        <taxon>Mollusca</taxon>
        <taxon>Gastropoda</taxon>
        <taxon>Heterobranchia</taxon>
        <taxon>Euthyneura</taxon>
        <taxon>Tectipleura</taxon>
        <taxon>Aplysiida</taxon>
        <taxon>Aplysioidea</taxon>
        <taxon>Aplysiidae</taxon>
        <taxon>Aplysia</taxon>
    </lineage>
</organism>
<evidence type="ECO:0000256" key="1">
    <source>
        <dbReference type="SAM" id="MobiDB-lite"/>
    </source>
</evidence>